<dbReference type="AlphaFoldDB" id="A6KGL3"/>
<dbReference type="EMBL" id="CH474049">
    <property type="protein sequence ID" value="EDM14092.1"/>
    <property type="molecule type" value="Genomic_DNA"/>
</dbReference>
<organism evidence="2 3">
    <name type="scientific">Rattus norvegicus</name>
    <name type="common">Rat</name>
    <dbReference type="NCBI Taxonomy" id="10116"/>
    <lineage>
        <taxon>Eukaryota</taxon>
        <taxon>Metazoa</taxon>
        <taxon>Chordata</taxon>
        <taxon>Craniata</taxon>
        <taxon>Vertebrata</taxon>
        <taxon>Euteleostomi</taxon>
        <taxon>Mammalia</taxon>
        <taxon>Eutheria</taxon>
        <taxon>Euarchontoglires</taxon>
        <taxon>Glires</taxon>
        <taxon>Rodentia</taxon>
        <taxon>Myomorpha</taxon>
        <taxon>Muroidea</taxon>
        <taxon>Muridae</taxon>
        <taxon>Murinae</taxon>
        <taxon>Rattus</taxon>
    </lineage>
</organism>
<evidence type="ECO:0000256" key="1">
    <source>
        <dbReference type="SAM" id="MobiDB-lite"/>
    </source>
</evidence>
<reference evidence="2 3" key="1">
    <citation type="submission" date="2005-07" db="EMBL/GenBank/DDBJ databases">
        <authorList>
            <person name="Mural R.J."/>
            <person name="Li P.W."/>
            <person name="Adams M.D."/>
            <person name="Amanatides P.G."/>
            <person name="Baden-Tillson H."/>
            <person name="Barnstead M."/>
            <person name="Chin S.H."/>
            <person name="Dew I."/>
            <person name="Evans C.A."/>
            <person name="Ferriera S."/>
            <person name="Flanigan M."/>
            <person name="Fosler C."/>
            <person name="Glodek A."/>
            <person name="Gu Z."/>
            <person name="Holt R.A."/>
            <person name="Jennings D."/>
            <person name="Kraft C.L."/>
            <person name="Lu F."/>
            <person name="Nguyen T."/>
            <person name="Nusskern D.R."/>
            <person name="Pfannkoch C.M."/>
            <person name="Sitter C."/>
            <person name="Sutton G.G."/>
            <person name="Venter J.C."/>
            <person name="Wang Z."/>
            <person name="Woodage T."/>
            <person name="Zheng X.H."/>
            <person name="Zhong F."/>
        </authorList>
    </citation>
    <scope>NUCLEOTIDE SEQUENCE [LARGE SCALE GENOMIC DNA]</scope>
    <source>
        <strain>BN</strain>
        <strain evidence="3">Sprague-Dawley</strain>
    </source>
</reference>
<protein>
    <submittedName>
        <fullName evidence="2">RCG23555</fullName>
    </submittedName>
</protein>
<feature type="compositionally biased region" description="Basic and acidic residues" evidence="1">
    <location>
        <begin position="51"/>
        <end position="72"/>
    </location>
</feature>
<proteinExistence type="predicted"/>
<evidence type="ECO:0000313" key="2">
    <source>
        <dbReference type="EMBL" id="EDM14092.1"/>
    </source>
</evidence>
<accession>A6KGL3</accession>
<feature type="non-terminal residue" evidence="2">
    <location>
        <position position="133"/>
    </location>
</feature>
<gene>
    <name evidence="2" type="ORF">rCG_23555</name>
</gene>
<sequence length="133" mass="14714">MGFLHLARDQAGAESSVSQHPGGARFHGIQQLLKNFPPILLVPTGAQGRSCHPDDDTSQEWRSKRGTEDNRRSLVKQGRTASCLSSEPSLEMQESSLCRSSLLWWPLLPVPNPCSCRLLPLCHEPLALPHQLL</sequence>
<feature type="region of interest" description="Disordered" evidence="1">
    <location>
        <begin position="1"/>
        <end position="21"/>
    </location>
</feature>
<dbReference type="Proteomes" id="UP000234681">
    <property type="component" value="Chromosome 15"/>
</dbReference>
<feature type="region of interest" description="Disordered" evidence="1">
    <location>
        <begin position="45"/>
        <end position="80"/>
    </location>
</feature>
<evidence type="ECO:0000313" key="3">
    <source>
        <dbReference type="Proteomes" id="UP000234681"/>
    </source>
</evidence>
<name>A6KGL3_RAT</name>